<dbReference type="GO" id="GO:0140359">
    <property type="term" value="F:ABC-type transporter activity"/>
    <property type="evidence" value="ECO:0007669"/>
    <property type="project" value="InterPro"/>
</dbReference>
<dbReference type="InterPro" id="IPR027417">
    <property type="entry name" value="P-loop_NTPase"/>
</dbReference>
<dbReference type="RefSeq" id="WP_074488281.1">
    <property type="nucleotide sequence ID" value="NZ_FPAM01000001.1"/>
</dbReference>
<evidence type="ECO:0000256" key="5">
    <source>
        <dbReference type="ARBA" id="ARBA00022741"/>
    </source>
</evidence>
<dbReference type="PROSITE" id="PS50929">
    <property type="entry name" value="ABC_TM1F"/>
    <property type="match status" value="1"/>
</dbReference>
<accession>A0A1Q5ZUJ8</accession>
<dbReference type="Proteomes" id="UP000186720">
    <property type="component" value="Unassembled WGS sequence"/>
</dbReference>
<dbReference type="Pfam" id="PF00664">
    <property type="entry name" value="ABC_membrane"/>
    <property type="match status" value="1"/>
</dbReference>
<comment type="caution">
    <text evidence="12">The sequence shown here is derived from an EMBL/GenBank/DDBJ whole genome shotgun (WGS) entry which is preliminary data.</text>
</comment>
<comment type="subcellular location">
    <subcellularLocation>
        <location evidence="1">Cell membrane</location>
        <topology evidence="1">Multi-pass membrane protein</topology>
    </subcellularLocation>
</comment>
<proteinExistence type="predicted"/>
<feature type="domain" description="ABC transmembrane type-1" evidence="11">
    <location>
        <begin position="21"/>
        <end position="319"/>
    </location>
</feature>
<evidence type="ECO:0000259" key="11">
    <source>
        <dbReference type="PROSITE" id="PS50929"/>
    </source>
</evidence>
<dbReference type="PANTHER" id="PTHR24221">
    <property type="entry name" value="ATP-BINDING CASSETTE SUB-FAMILY B"/>
    <property type="match status" value="1"/>
</dbReference>
<dbReference type="InterPro" id="IPR036640">
    <property type="entry name" value="ABC1_TM_sf"/>
</dbReference>
<dbReference type="SUPFAM" id="SSF52540">
    <property type="entry name" value="P-loop containing nucleoside triphosphate hydrolases"/>
    <property type="match status" value="1"/>
</dbReference>
<dbReference type="Gene3D" id="1.20.1560.10">
    <property type="entry name" value="ABC transporter type 1, transmembrane domain"/>
    <property type="match status" value="1"/>
</dbReference>
<dbReference type="InterPro" id="IPR003593">
    <property type="entry name" value="AAA+_ATPase"/>
</dbReference>
<sequence length="594" mass="67329">MKDLAYLNKFFLKYRWHFIPGILFVIISNVFGVLPAQVIRVAFDLVTENIAIYRLYSGFEKQNVIYDIFGSSLFLFGVLVLILALLRGMFLFFMRQTLILMSRHIEYDLKNLIYRHYQELSLAFYRRHSTGDLMNRATEDVSRVRMYLGPGIMYTANTLAVFVLTVGMMLTVNVRLTLFSVLPLPVLVLVIYYVNSIINFRSEKIQERLSALSSFVQVTFSGIRVIKSYVRENFIRDSFTAESNSYKTHSMALVKVQALFYPLMLLLIGISNIIIIYVGGVEVMKGTVTPGNIAEFIVYLNQLTFPVIALGWVTSLIQRAAASQKRINEFLHEKSEIISTGAPHHVGGQITFDKVSFTYPETGIEALKSVSFTANPGEMVAIIGRTGSGKSTVANLIMRMYDADKGHIMIDDKTVDNIDLENYRSQVGFVPQEVFLFSDTIGRNIAFSADIMDQPRVEQAAKDAAVYKNIIEFDKGFDTMIGERGITLSGGQKQRVSIARAIFKQPQILIFDDCLSAVDTRTEEEILNNMGQIMNGKTSIIIAHRISTIKNADQILVMDRGEIIERGNHDFLMQQRGAYFELYEKQLLEEQENA</sequence>
<dbReference type="Gene3D" id="3.40.50.300">
    <property type="entry name" value="P-loop containing nucleotide triphosphate hydrolases"/>
    <property type="match status" value="1"/>
</dbReference>
<dbReference type="EMBL" id="MPPL01000001">
    <property type="protein sequence ID" value="OKS85440.1"/>
    <property type="molecule type" value="Genomic_DNA"/>
</dbReference>
<evidence type="ECO:0000256" key="8">
    <source>
        <dbReference type="ARBA" id="ARBA00023136"/>
    </source>
</evidence>
<evidence type="ECO:0000256" key="1">
    <source>
        <dbReference type="ARBA" id="ARBA00004651"/>
    </source>
</evidence>
<dbReference type="PANTHER" id="PTHR24221:SF300">
    <property type="entry name" value="MULTIDRUG RESISTANCE-LIKE ATP-BINDING PROTEIN MDLA"/>
    <property type="match status" value="1"/>
</dbReference>
<keyword evidence="3" id="KW-1003">Cell membrane</keyword>
<feature type="transmembrane region" description="Helical" evidence="9">
    <location>
        <begin position="152"/>
        <end position="170"/>
    </location>
</feature>
<dbReference type="InterPro" id="IPR011527">
    <property type="entry name" value="ABC1_TM_dom"/>
</dbReference>
<dbReference type="SMART" id="SM00382">
    <property type="entry name" value="AAA"/>
    <property type="match status" value="1"/>
</dbReference>
<dbReference type="FunFam" id="3.40.50.300:FF:000221">
    <property type="entry name" value="Multidrug ABC transporter ATP-binding protein"/>
    <property type="match status" value="1"/>
</dbReference>
<keyword evidence="4 9" id="KW-0812">Transmembrane</keyword>
<evidence type="ECO:0000313" key="13">
    <source>
        <dbReference type="Proteomes" id="UP000186720"/>
    </source>
</evidence>
<keyword evidence="6" id="KW-0067">ATP-binding</keyword>
<evidence type="ECO:0000256" key="7">
    <source>
        <dbReference type="ARBA" id="ARBA00022989"/>
    </source>
</evidence>
<dbReference type="InterPro" id="IPR003439">
    <property type="entry name" value="ABC_transporter-like_ATP-bd"/>
</dbReference>
<name>A0A1Q5ZUJ8_9SPHI</name>
<feature type="transmembrane region" description="Helical" evidence="9">
    <location>
        <begin position="176"/>
        <end position="194"/>
    </location>
</feature>
<keyword evidence="8 9" id="KW-0472">Membrane</keyword>
<evidence type="ECO:0008006" key="14">
    <source>
        <dbReference type="Google" id="ProtNLM"/>
    </source>
</evidence>
<dbReference type="InterPro" id="IPR017871">
    <property type="entry name" value="ABC_transporter-like_CS"/>
</dbReference>
<dbReference type="AlphaFoldDB" id="A0A1Q5ZUJ8"/>
<feature type="transmembrane region" description="Helical" evidence="9">
    <location>
        <begin position="259"/>
        <end position="279"/>
    </location>
</feature>
<feature type="domain" description="ABC transporter" evidence="10">
    <location>
        <begin position="350"/>
        <end position="585"/>
    </location>
</feature>
<protein>
    <recommendedName>
        <fullName evidence="14">ABC transporter ATP-binding protein</fullName>
    </recommendedName>
</protein>
<evidence type="ECO:0000313" key="12">
    <source>
        <dbReference type="EMBL" id="OKS85440.1"/>
    </source>
</evidence>
<evidence type="ECO:0000256" key="3">
    <source>
        <dbReference type="ARBA" id="ARBA00022475"/>
    </source>
</evidence>
<dbReference type="InterPro" id="IPR039421">
    <property type="entry name" value="Type_1_exporter"/>
</dbReference>
<evidence type="ECO:0000259" key="10">
    <source>
        <dbReference type="PROSITE" id="PS50893"/>
    </source>
</evidence>
<dbReference type="OrthoDB" id="9760358at2"/>
<dbReference type="GO" id="GO:0005886">
    <property type="term" value="C:plasma membrane"/>
    <property type="evidence" value="ECO:0007669"/>
    <property type="project" value="UniProtKB-SubCell"/>
</dbReference>
<evidence type="ECO:0000256" key="9">
    <source>
        <dbReference type="SAM" id="Phobius"/>
    </source>
</evidence>
<evidence type="ECO:0000256" key="6">
    <source>
        <dbReference type="ARBA" id="ARBA00022840"/>
    </source>
</evidence>
<feature type="transmembrane region" description="Helical" evidence="9">
    <location>
        <begin position="63"/>
        <end position="86"/>
    </location>
</feature>
<keyword evidence="7 9" id="KW-1133">Transmembrane helix</keyword>
<dbReference type="STRING" id="1302689.RG47T_0886"/>
<evidence type="ECO:0000256" key="2">
    <source>
        <dbReference type="ARBA" id="ARBA00022448"/>
    </source>
</evidence>
<dbReference type="PROSITE" id="PS00211">
    <property type="entry name" value="ABC_TRANSPORTER_1"/>
    <property type="match status" value="1"/>
</dbReference>
<keyword evidence="13" id="KW-1185">Reference proteome</keyword>
<dbReference type="SUPFAM" id="SSF90123">
    <property type="entry name" value="ABC transporter transmembrane region"/>
    <property type="match status" value="1"/>
</dbReference>
<organism evidence="12 13">
    <name type="scientific">Mucilaginibacter polytrichastri</name>
    <dbReference type="NCBI Taxonomy" id="1302689"/>
    <lineage>
        <taxon>Bacteria</taxon>
        <taxon>Pseudomonadati</taxon>
        <taxon>Bacteroidota</taxon>
        <taxon>Sphingobacteriia</taxon>
        <taxon>Sphingobacteriales</taxon>
        <taxon>Sphingobacteriaceae</taxon>
        <taxon>Mucilaginibacter</taxon>
    </lineage>
</organism>
<dbReference type="GO" id="GO:0016887">
    <property type="term" value="F:ATP hydrolysis activity"/>
    <property type="evidence" value="ECO:0007669"/>
    <property type="project" value="InterPro"/>
</dbReference>
<dbReference type="PROSITE" id="PS50893">
    <property type="entry name" value="ABC_TRANSPORTER_2"/>
    <property type="match status" value="1"/>
</dbReference>
<evidence type="ECO:0000256" key="4">
    <source>
        <dbReference type="ARBA" id="ARBA00022692"/>
    </source>
</evidence>
<gene>
    <name evidence="12" type="ORF">RG47T_0886</name>
</gene>
<keyword evidence="5" id="KW-0547">Nucleotide-binding</keyword>
<feature type="transmembrane region" description="Helical" evidence="9">
    <location>
        <begin position="21"/>
        <end position="43"/>
    </location>
</feature>
<dbReference type="CDD" id="cd18541">
    <property type="entry name" value="ABC_6TM_TmrB_like"/>
    <property type="match status" value="1"/>
</dbReference>
<dbReference type="GO" id="GO:0005524">
    <property type="term" value="F:ATP binding"/>
    <property type="evidence" value="ECO:0007669"/>
    <property type="project" value="UniProtKB-KW"/>
</dbReference>
<dbReference type="Pfam" id="PF00005">
    <property type="entry name" value="ABC_tran"/>
    <property type="match status" value="1"/>
</dbReference>
<reference evidence="12 13" key="1">
    <citation type="submission" date="2016-11" db="EMBL/GenBank/DDBJ databases">
        <title>Whole Genome Sequencing of Mucilaginibacter polytrichastri RG4-7(T) isolated from the moss sample.</title>
        <authorList>
            <person name="Li Y."/>
        </authorList>
    </citation>
    <scope>NUCLEOTIDE SEQUENCE [LARGE SCALE GENOMIC DNA]</scope>
    <source>
        <strain evidence="12 13">RG4-7</strain>
    </source>
</reference>
<feature type="transmembrane region" description="Helical" evidence="9">
    <location>
        <begin position="299"/>
        <end position="317"/>
    </location>
</feature>
<keyword evidence="2" id="KW-0813">Transport</keyword>